<gene>
    <name evidence="1" type="ORF">BOLC1T01562H</name>
</gene>
<protein>
    <submittedName>
        <fullName evidence="1">Uncharacterized protein</fullName>
    </submittedName>
</protein>
<accession>A0A3P6EV65</accession>
<sequence length="65" mass="7800">MKWKPLQCFKDWVEKSLHPPLVKKGEWLDLVGRREEDSVGVMRDFQKRLNSVRKLKIRTHISLRG</sequence>
<organism evidence="1">
    <name type="scientific">Brassica oleracea</name>
    <name type="common">Wild cabbage</name>
    <dbReference type="NCBI Taxonomy" id="3712"/>
    <lineage>
        <taxon>Eukaryota</taxon>
        <taxon>Viridiplantae</taxon>
        <taxon>Streptophyta</taxon>
        <taxon>Embryophyta</taxon>
        <taxon>Tracheophyta</taxon>
        <taxon>Spermatophyta</taxon>
        <taxon>Magnoliopsida</taxon>
        <taxon>eudicotyledons</taxon>
        <taxon>Gunneridae</taxon>
        <taxon>Pentapetalae</taxon>
        <taxon>rosids</taxon>
        <taxon>malvids</taxon>
        <taxon>Brassicales</taxon>
        <taxon>Brassicaceae</taxon>
        <taxon>Brassiceae</taxon>
        <taxon>Brassica</taxon>
    </lineage>
</organism>
<dbReference type="AlphaFoldDB" id="A0A3P6EV65"/>
<dbReference type="EMBL" id="LR031878">
    <property type="protein sequence ID" value="VDD49173.1"/>
    <property type="molecule type" value="Genomic_DNA"/>
</dbReference>
<reference evidence="1" key="1">
    <citation type="submission" date="2018-11" db="EMBL/GenBank/DDBJ databases">
        <authorList>
            <consortium name="Genoscope - CEA"/>
            <person name="William W."/>
        </authorList>
    </citation>
    <scope>NUCLEOTIDE SEQUENCE</scope>
</reference>
<evidence type="ECO:0000313" key="1">
    <source>
        <dbReference type="EMBL" id="VDD49173.1"/>
    </source>
</evidence>
<proteinExistence type="predicted"/>
<name>A0A3P6EV65_BRAOL</name>